<gene>
    <name evidence="10" type="ORF">F0L17_13455</name>
</gene>
<comment type="subcellular location">
    <subcellularLocation>
        <location evidence="1">Secreted</location>
    </subcellularLocation>
</comment>
<evidence type="ECO:0000256" key="3">
    <source>
        <dbReference type="ARBA" id="ARBA00022525"/>
    </source>
</evidence>
<evidence type="ECO:0000256" key="2">
    <source>
        <dbReference type="ARBA" id="ARBA00010472"/>
    </source>
</evidence>
<reference evidence="10 11" key="1">
    <citation type="submission" date="2019-11" db="EMBL/GenBank/DDBJ databases">
        <authorList>
            <person name="Yuan L."/>
        </authorList>
    </citation>
    <scope>NUCLEOTIDE SEQUENCE [LARGE SCALE GENOMIC DNA]</scope>
    <source>
        <strain evidence="10 11">TRM43335</strain>
    </source>
</reference>
<evidence type="ECO:0000259" key="9">
    <source>
        <dbReference type="Pfam" id="PF00720"/>
    </source>
</evidence>
<dbReference type="OrthoDB" id="3427327at2"/>
<dbReference type="InterPro" id="IPR023549">
    <property type="entry name" value="Subtilisin_inhibitor"/>
</dbReference>
<keyword evidence="6" id="KW-1015">Disulfide bond</keyword>
<feature type="signal peptide" evidence="8">
    <location>
        <begin position="1"/>
        <end position="33"/>
    </location>
</feature>
<evidence type="ECO:0000256" key="4">
    <source>
        <dbReference type="ARBA" id="ARBA00022690"/>
    </source>
</evidence>
<feature type="compositionally biased region" description="Gly residues" evidence="7">
    <location>
        <begin position="56"/>
        <end position="68"/>
    </location>
</feature>
<feature type="region of interest" description="Disordered" evidence="7">
    <location>
        <begin position="163"/>
        <end position="188"/>
    </location>
</feature>
<dbReference type="SUPFAM" id="SSF55399">
    <property type="entry name" value="Subtilisin inhibitor"/>
    <property type="match status" value="1"/>
</dbReference>
<dbReference type="GO" id="GO:0005576">
    <property type="term" value="C:extracellular region"/>
    <property type="evidence" value="ECO:0007669"/>
    <property type="project" value="UniProtKB-SubCell"/>
</dbReference>
<dbReference type="InterPro" id="IPR036819">
    <property type="entry name" value="Subtilisin_inhibitor-like_sf"/>
</dbReference>
<sequence>MSRTSRTSRTSRHTVALLAGAVALTALTAPATARPWPYPIVPPAQQDRLTITISGDGSGNGNGNGNGATVGDTSPAHRTYTLDCRPAGGSHPDPLASCAAIDRADQGRLDPWRPVPEGSVCAQIHGGPATARVTGVWRGTRVDARFERTDGCEIARWDALVPALPRPGETSGRADGAATETGEAGTPA</sequence>
<feature type="domain" description="Subtilisin inhibitor" evidence="9">
    <location>
        <begin position="72"/>
        <end position="143"/>
    </location>
</feature>
<feature type="region of interest" description="Disordered" evidence="7">
    <location>
        <begin position="51"/>
        <end position="74"/>
    </location>
</feature>
<comment type="similarity">
    <text evidence="2">Belongs to the protease inhibitor I16 (SSI) family.</text>
</comment>
<feature type="chain" id="PRO_5038927630" description="Subtilisin inhibitor domain-containing protein" evidence="8">
    <location>
        <begin position="34"/>
        <end position="188"/>
    </location>
</feature>
<evidence type="ECO:0000256" key="5">
    <source>
        <dbReference type="ARBA" id="ARBA00022900"/>
    </source>
</evidence>
<keyword evidence="5" id="KW-0722">Serine protease inhibitor</keyword>
<organism evidence="10 11">
    <name type="scientific">Streptomyces taklimakanensis</name>
    <dbReference type="NCBI Taxonomy" id="2569853"/>
    <lineage>
        <taxon>Bacteria</taxon>
        <taxon>Bacillati</taxon>
        <taxon>Actinomycetota</taxon>
        <taxon>Actinomycetes</taxon>
        <taxon>Kitasatosporales</taxon>
        <taxon>Streptomycetaceae</taxon>
        <taxon>Streptomyces</taxon>
    </lineage>
</organism>
<proteinExistence type="inferred from homology"/>
<dbReference type="Proteomes" id="UP000473014">
    <property type="component" value="Unassembled WGS sequence"/>
</dbReference>
<dbReference type="Gene3D" id="3.30.350.10">
    <property type="entry name" value="Subtilisin inhibitor-like"/>
    <property type="match status" value="1"/>
</dbReference>
<evidence type="ECO:0000313" key="11">
    <source>
        <dbReference type="Proteomes" id="UP000473014"/>
    </source>
</evidence>
<accession>A0A6G2BD11</accession>
<dbReference type="GO" id="GO:0004867">
    <property type="term" value="F:serine-type endopeptidase inhibitor activity"/>
    <property type="evidence" value="ECO:0007669"/>
    <property type="project" value="UniProtKB-KW"/>
</dbReference>
<feature type="compositionally biased region" description="Low complexity" evidence="7">
    <location>
        <begin position="176"/>
        <end position="188"/>
    </location>
</feature>
<protein>
    <recommendedName>
        <fullName evidence="9">Subtilisin inhibitor domain-containing protein</fullName>
    </recommendedName>
</protein>
<evidence type="ECO:0000313" key="10">
    <source>
        <dbReference type="EMBL" id="MTE20104.1"/>
    </source>
</evidence>
<evidence type="ECO:0000256" key="6">
    <source>
        <dbReference type="ARBA" id="ARBA00023157"/>
    </source>
</evidence>
<evidence type="ECO:0000256" key="7">
    <source>
        <dbReference type="SAM" id="MobiDB-lite"/>
    </source>
</evidence>
<comment type="caution">
    <text evidence="10">The sequence shown here is derived from an EMBL/GenBank/DDBJ whole genome shotgun (WGS) entry which is preliminary data.</text>
</comment>
<dbReference type="EMBL" id="WIXO01000001">
    <property type="protein sequence ID" value="MTE20104.1"/>
    <property type="molecule type" value="Genomic_DNA"/>
</dbReference>
<dbReference type="Pfam" id="PF00720">
    <property type="entry name" value="SSI"/>
    <property type="match status" value="1"/>
</dbReference>
<evidence type="ECO:0000256" key="1">
    <source>
        <dbReference type="ARBA" id="ARBA00004613"/>
    </source>
</evidence>
<keyword evidence="3" id="KW-0964">Secreted</keyword>
<dbReference type="RefSeq" id="WP_155071266.1">
    <property type="nucleotide sequence ID" value="NZ_WIXO01000001.1"/>
</dbReference>
<evidence type="ECO:0000256" key="8">
    <source>
        <dbReference type="SAM" id="SignalP"/>
    </source>
</evidence>
<keyword evidence="8" id="KW-0732">Signal</keyword>
<keyword evidence="11" id="KW-1185">Reference proteome</keyword>
<name>A0A6G2BD11_9ACTN</name>
<keyword evidence="4" id="KW-0646">Protease inhibitor</keyword>
<dbReference type="AlphaFoldDB" id="A0A6G2BD11"/>